<dbReference type="EMBL" id="MDYL01000008">
    <property type="protein sequence ID" value="OQD75166.1"/>
    <property type="molecule type" value="Genomic_DNA"/>
</dbReference>
<proteinExistence type="predicted"/>
<sequence>MEMDWPAINLDAPNHAGRIQQMIMHCLQVARHTIDHPQATAPALYVTRLALEVQNVLIECTDSHNTELGAAASQAQPGPQAPTSSSATPSFRPLEQCNREVKFPSLIPQASSSSQVPVPLQIRWEDTNAPFEGWTWLAITLHLQDIIKQTKHARVASVTIARTEWQPQGLDIYVTSAERETLVCNASQWLPHAFQGTSAYIPNHQLQDHAMPPIQPQVNLAREEGHGPGKRTITSSMARRERRKRNRRKKENLQRSEALAPAMQDPALKIPKQETPIVQQLQNINPRIRVRETTEESQTHRNDNTSMQISE</sequence>
<feature type="compositionally biased region" description="Basic residues" evidence="1">
    <location>
        <begin position="240"/>
        <end position="250"/>
    </location>
</feature>
<protein>
    <submittedName>
        <fullName evidence="2">Uncharacterized protein</fullName>
    </submittedName>
</protein>
<evidence type="ECO:0000313" key="2">
    <source>
        <dbReference type="EMBL" id="OQD75166.1"/>
    </source>
</evidence>
<name>A0A1V6PF87_PENDC</name>
<feature type="region of interest" description="Disordered" evidence="1">
    <location>
        <begin position="71"/>
        <end position="91"/>
    </location>
</feature>
<evidence type="ECO:0000256" key="1">
    <source>
        <dbReference type="SAM" id="MobiDB-lite"/>
    </source>
</evidence>
<organism evidence="2 3">
    <name type="scientific">Penicillium decumbens</name>
    <dbReference type="NCBI Taxonomy" id="69771"/>
    <lineage>
        <taxon>Eukaryota</taxon>
        <taxon>Fungi</taxon>
        <taxon>Dikarya</taxon>
        <taxon>Ascomycota</taxon>
        <taxon>Pezizomycotina</taxon>
        <taxon>Eurotiomycetes</taxon>
        <taxon>Eurotiomycetidae</taxon>
        <taxon>Eurotiales</taxon>
        <taxon>Aspergillaceae</taxon>
        <taxon>Penicillium</taxon>
    </lineage>
</organism>
<comment type="caution">
    <text evidence="2">The sequence shown here is derived from an EMBL/GenBank/DDBJ whole genome shotgun (WGS) entry which is preliminary data.</text>
</comment>
<evidence type="ECO:0000313" key="3">
    <source>
        <dbReference type="Proteomes" id="UP000191522"/>
    </source>
</evidence>
<feature type="compositionally biased region" description="Low complexity" evidence="1">
    <location>
        <begin position="71"/>
        <end position="90"/>
    </location>
</feature>
<dbReference type="Proteomes" id="UP000191522">
    <property type="component" value="Unassembled WGS sequence"/>
</dbReference>
<feature type="region of interest" description="Disordered" evidence="1">
    <location>
        <begin position="222"/>
        <end position="262"/>
    </location>
</feature>
<keyword evidence="3" id="KW-1185">Reference proteome</keyword>
<feature type="region of interest" description="Disordered" evidence="1">
    <location>
        <begin position="289"/>
        <end position="311"/>
    </location>
</feature>
<reference evidence="3" key="1">
    <citation type="journal article" date="2017" name="Nat. Microbiol.">
        <title>Global analysis of biosynthetic gene clusters reveals vast potential of secondary metabolite production in Penicillium species.</title>
        <authorList>
            <person name="Nielsen J.C."/>
            <person name="Grijseels S."/>
            <person name="Prigent S."/>
            <person name="Ji B."/>
            <person name="Dainat J."/>
            <person name="Nielsen K.F."/>
            <person name="Frisvad J.C."/>
            <person name="Workman M."/>
            <person name="Nielsen J."/>
        </authorList>
    </citation>
    <scope>NUCLEOTIDE SEQUENCE [LARGE SCALE GENOMIC DNA]</scope>
    <source>
        <strain evidence="3">IBT 11843</strain>
    </source>
</reference>
<feature type="compositionally biased region" description="Basic and acidic residues" evidence="1">
    <location>
        <begin position="289"/>
        <end position="303"/>
    </location>
</feature>
<dbReference type="AlphaFoldDB" id="A0A1V6PF87"/>
<gene>
    <name evidence="2" type="ORF">PENDEC_c008G03556</name>
</gene>
<accession>A0A1V6PF87</accession>